<dbReference type="PANTHER" id="PTHR31543:SF0">
    <property type="entry name" value="DYNEIN REGULATORY COMPLEX SUBUNIT 4"/>
    <property type="match status" value="1"/>
</dbReference>
<dbReference type="Pfam" id="PF13851">
    <property type="entry name" value="GAS"/>
    <property type="match status" value="1"/>
</dbReference>
<evidence type="ECO:0000313" key="15">
    <source>
        <dbReference type="Proteomes" id="UP000001357"/>
    </source>
</evidence>
<evidence type="ECO:0000256" key="3">
    <source>
        <dbReference type="ARBA" id="ARBA00009859"/>
    </source>
</evidence>
<keyword evidence="5" id="KW-0493">Microtubule</keyword>
<feature type="compositionally biased region" description="Low complexity" evidence="12">
    <location>
        <begin position="31"/>
        <end position="51"/>
    </location>
</feature>
<dbReference type="InterPro" id="IPR025593">
    <property type="entry name" value="GAS8_dom"/>
</dbReference>
<dbReference type="OMA" id="MELTNHY"/>
<evidence type="ECO:0000256" key="11">
    <source>
        <dbReference type="SAM" id="Coils"/>
    </source>
</evidence>
<evidence type="ECO:0000313" key="14">
    <source>
        <dbReference type="EMBL" id="EDQ86417.1"/>
    </source>
</evidence>
<evidence type="ECO:0000256" key="6">
    <source>
        <dbReference type="ARBA" id="ARBA00022846"/>
    </source>
</evidence>
<keyword evidence="8" id="KW-0969">Cilium</keyword>
<evidence type="ECO:0000256" key="5">
    <source>
        <dbReference type="ARBA" id="ARBA00022701"/>
    </source>
</evidence>
<keyword evidence="15" id="KW-1185">Reference proteome</keyword>
<dbReference type="GO" id="GO:0008017">
    <property type="term" value="F:microtubule binding"/>
    <property type="evidence" value="ECO:0007669"/>
    <property type="project" value="InterPro"/>
</dbReference>
<keyword evidence="10" id="KW-0966">Cell projection</keyword>
<dbReference type="FunCoup" id="A9V7Q8">
    <property type="interactions" value="128"/>
</dbReference>
<dbReference type="GO" id="GO:0005874">
    <property type="term" value="C:microtubule"/>
    <property type="evidence" value="ECO:0000318"/>
    <property type="project" value="GO_Central"/>
</dbReference>
<reference evidence="14 15" key="1">
    <citation type="journal article" date="2008" name="Nature">
        <title>The genome of the choanoflagellate Monosiga brevicollis and the origin of metazoans.</title>
        <authorList>
            <consortium name="JGI Sequencing"/>
            <person name="King N."/>
            <person name="Westbrook M.J."/>
            <person name="Young S.L."/>
            <person name="Kuo A."/>
            <person name="Abedin M."/>
            <person name="Chapman J."/>
            <person name="Fairclough S."/>
            <person name="Hellsten U."/>
            <person name="Isogai Y."/>
            <person name="Letunic I."/>
            <person name="Marr M."/>
            <person name="Pincus D."/>
            <person name="Putnam N."/>
            <person name="Rokas A."/>
            <person name="Wright K.J."/>
            <person name="Zuzow R."/>
            <person name="Dirks W."/>
            <person name="Good M."/>
            <person name="Goodstein D."/>
            <person name="Lemons D."/>
            <person name="Li W."/>
            <person name="Lyons J.B."/>
            <person name="Morris A."/>
            <person name="Nichols S."/>
            <person name="Richter D.J."/>
            <person name="Salamov A."/>
            <person name="Bork P."/>
            <person name="Lim W.A."/>
            <person name="Manning G."/>
            <person name="Miller W.T."/>
            <person name="McGinnis W."/>
            <person name="Shapiro H."/>
            <person name="Tjian R."/>
            <person name="Grigoriev I.V."/>
            <person name="Rokhsar D."/>
        </authorList>
    </citation>
    <scope>NUCLEOTIDE SEQUENCE [LARGE SCALE GENOMIC DNA]</scope>
    <source>
        <strain evidence="15">MX1 / ATCC 50154</strain>
    </source>
</reference>
<keyword evidence="9" id="KW-0206">Cytoskeleton</keyword>
<dbReference type="GeneID" id="5893999"/>
<feature type="domain" description="Growth arrest-specific protein 8" evidence="13">
    <location>
        <begin position="247"/>
        <end position="445"/>
    </location>
</feature>
<dbReference type="KEGG" id="mbr:MONBRDRAFT_33818"/>
<evidence type="ECO:0000259" key="13">
    <source>
        <dbReference type="Pfam" id="PF13851"/>
    </source>
</evidence>
<dbReference type="GO" id="GO:0031514">
    <property type="term" value="C:motile cilium"/>
    <property type="evidence" value="ECO:0007669"/>
    <property type="project" value="UniProtKB-SubCell"/>
</dbReference>
<evidence type="ECO:0000256" key="7">
    <source>
        <dbReference type="ARBA" id="ARBA00023054"/>
    </source>
</evidence>
<name>A9V7Q8_MONBE</name>
<comment type="similarity">
    <text evidence="3">Belongs to the DRC4 family.</text>
</comment>
<dbReference type="GO" id="GO:0031267">
    <property type="term" value="F:small GTPase binding"/>
    <property type="evidence" value="ECO:0007669"/>
    <property type="project" value="InterPro"/>
</dbReference>
<dbReference type="GO" id="GO:0005794">
    <property type="term" value="C:Golgi apparatus"/>
    <property type="evidence" value="ECO:0000318"/>
    <property type="project" value="GO_Central"/>
</dbReference>
<dbReference type="InParanoid" id="A9V7Q8"/>
<feature type="coiled-coil region" evidence="11">
    <location>
        <begin position="273"/>
        <end position="416"/>
    </location>
</feature>
<protein>
    <recommendedName>
        <fullName evidence="13">Growth arrest-specific protein 8 domain-containing protein</fullName>
    </recommendedName>
</protein>
<dbReference type="PANTHER" id="PTHR31543">
    <property type="entry name" value="DYNEIN REGULATORY COMPLEX SUBUNIT 4"/>
    <property type="match status" value="1"/>
</dbReference>
<dbReference type="EMBL" id="CH991566">
    <property type="protein sequence ID" value="EDQ86417.1"/>
    <property type="molecule type" value="Genomic_DNA"/>
</dbReference>
<evidence type="ECO:0000256" key="9">
    <source>
        <dbReference type="ARBA" id="ARBA00023212"/>
    </source>
</evidence>
<keyword evidence="7 11" id="KW-0175">Coiled coil</keyword>
<dbReference type="InterPro" id="IPR039308">
    <property type="entry name" value="GAS8"/>
</dbReference>
<gene>
    <name evidence="14" type="ORF">MONBRDRAFT_33818</name>
</gene>
<dbReference type="AlphaFoldDB" id="A9V7Q8"/>
<evidence type="ECO:0000256" key="4">
    <source>
        <dbReference type="ARBA" id="ARBA00022490"/>
    </source>
</evidence>
<evidence type="ECO:0000256" key="1">
    <source>
        <dbReference type="ARBA" id="ARBA00004230"/>
    </source>
</evidence>
<evidence type="ECO:0000256" key="10">
    <source>
        <dbReference type="ARBA" id="ARBA00023273"/>
    </source>
</evidence>
<sequence>MQLFPAFLSFFSSGLVGVAVVLAKKKKSGKAKQPAANDAAGAGDQDDLQGLSPDEMQATIIRLREEVNKEREERNYFQLERDKINTFWEITKKQLAEARAEMRNKDRELEEAEEKHAVEIKVYKQKVKHLLYEHQNQIAELRTEAALAKKLVQDELREEAAGLRNEKRSLRVELKELQINQHRSSQHQRLDHDRDKTQLYDQMRQQAQDIRRKYEQQLDHLRRDLDLQRRVEVHEIEERKNLQITALMRQHEQAFGDIKNYYNDITLNNLALINSLKEQVEGMRTKEQRTEKLMAELVSENRRLIEPLKAAEARVVELTKSLEKLEHDREALRSAKVQLKLKEDELKQLSWENEVLRQRFQTVETERDDLYDRFVRSIYEVQQKTGFKNLLLEKKLETLHAELETKEAQLNEVLASSSLDPTAVAVVTQRLEDIMESKNAMIKSLQFELARVAKMHNETVSAVKVKLNEAGLPIEELGFDLKDLSLKQDLGRAPGGLSTSA</sequence>
<keyword evidence="6" id="KW-0282">Flagellum</keyword>
<comment type="subcellular location">
    <subcellularLocation>
        <location evidence="1">Cell projection</location>
        <location evidence="1">Cilium</location>
        <location evidence="1">Flagellum</location>
    </subcellularLocation>
    <subcellularLocation>
        <location evidence="2">Cytoplasm</location>
        <location evidence="2">Cytoskeleton</location>
    </subcellularLocation>
</comment>
<dbReference type="Proteomes" id="UP000001357">
    <property type="component" value="Unassembled WGS sequence"/>
</dbReference>
<evidence type="ECO:0000256" key="8">
    <source>
        <dbReference type="ARBA" id="ARBA00023069"/>
    </source>
</evidence>
<evidence type="ECO:0000256" key="12">
    <source>
        <dbReference type="SAM" id="MobiDB-lite"/>
    </source>
</evidence>
<organism evidence="14 15">
    <name type="scientific">Monosiga brevicollis</name>
    <name type="common">Choanoflagellate</name>
    <dbReference type="NCBI Taxonomy" id="81824"/>
    <lineage>
        <taxon>Eukaryota</taxon>
        <taxon>Choanoflagellata</taxon>
        <taxon>Craspedida</taxon>
        <taxon>Salpingoecidae</taxon>
        <taxon>Monosiga</taxon>
    </lineage>
</organism>
<dbReference type="STRING" id="81824.A9V7Q8"/>
<dbReference type="RefSeq" id="XP_001748807.1">
    <property type="nucleotide sequence ID" value="XM_001748755.1"/>
</dbReference>
<accession>A9V7Q8</accession>
<feature type="coiled-coil region" evidence="11">
    <location>
        <begin position="92"/>
        <end position="231"/>
    </location>
</feature>
<proteinExistence type="inferred from homology"/>
<feature type="region of interest" description="Disordered" evidence="12">
    <location>
        <begin position="30"/>
        <end position="51"/>
    </location>
</feature>
<dbReference type="GO" id="GO:0048870">
    <property type="term" value="P:cell motility"/>
    <property type="evidence" value="ECO:0007669"/>
    <property type="project" value="InterPro"/>
</dbReference>
<keyword evidence="4" id="KW-0963">Cytoplasm</keyword>
<evidence type="ECO:0000256" key="2">
    <source>
        <dbReference type="ARBA" id="ARBA00004245"/>
    </source>
</evidence>
<dbReference type="eggNOG" id="ENOG502QQDA">
    <property type="taxonomic scope" value="Eukaryota"/>
</dbReference>